<proteinExistence type="predicted"/>
<accession>A0A806K1J0</accession>
<evidence type="ECO:0000256" key="1">
    <source>
        <dbReference type="SAM" id="MobiDB-lite"/>
    </source>
</evidence>
<dbReference type="EMBL" id="JQ844248">
    <property type="protein sequence ID" value="AGS53762.1"/>
    <property type="molecule type" value="Genomic_DNA"/>
</dbReference>
<feature type="region of interest" description="Disordered" evidence="1">
    <location>
        <begin position="1"/>
        <end position="37"/>
    </location>
</feature>
<protein>
    <submittedName>
        <fullName evidence="2">Uncharacterized protein</fullName>
    </submittedName>
</protein>
<dbReference type="AlphaFoldDB" id="A0A806K1J0"/>
<reference evidence="2" key="1">
    <citation type="submission" date="2012-03" db="EMBL/GenBank/DDBJ databases">
        <title>Functional metagenomics reveals considerable lignocellulase gene clusters in the gut microbiome of a wood-feeding higher termite.</title>
        <authorList>
            <person name="Liu N."/>
        </authorList>
    </citation>
    <scope>NUCLEOTIDE SEQUENCE</scope>
</reference>
<name>A0A806K1J0_9BACT</name>
<sequence>MDLSSLMGGNMPSIPSAGDGAPKKDAPPPFEYKAQAASPTVSGEASLTIGKDSLMVASPMSVAEITFAGINAVEFANYAVTVKSDDGDYVFSRMGEWAERFCDALREAWGRAVLRAFFVKGSPLLTATGDYSFSEDGALVSGAKAAIHVYDNCVAAMPSEGGARRVPLCFVTAVEKGQFQYTLKLGTGESYTFSRLGYDTDPFANTVERQIKALREKALATVKEIDATLTATQASQIANLLPEGAAAEIGQLAAIAPSFLDALERKIEQTRMGEGYAAFKEMCDPAMIWTGVDWMIAPSPDGRYAAVEFAEADTATFVYKTGGDFPMFAAKLNRALEAISFKREVIRLTDEELLAPEYADYFMASRRTASLQFVRANFAQRVIHSSADAWRRSLSEAWGA</sequence>
<organism evidence="2">
    <name type="scientific">uncultured bacterium contig00146</name>
    <dbReference type="NCBI Taxonomy" id="1181586"/>
    <lineage>
        <taxon>Bacteria</taxon>
        <taxon>environmental samples</taxon>
    </lineage>
</organism>
<evidence type="ECO:0000313" key="2">
    <source>
        <dbReference type="EMBL" id="AGS53762.1"/>
    </source>
</evidence>